<evidence type="ECO:0000313" key="2">
    <source>
        <dbReference type="EMBL" id="SDO37236.1"/>
    </source>
</evidence>
<gene>
    <name evidence="2" type="ORF">SAMN05421820_11445</name>
</gene>
<evidence type="ECO:0000256" key="1">
    <source>
        <dbReference type="SAM" id="SignalP"/>
    </source>
</evidence>
<feature type="chain" id="PRO_5010285263" evidence="1">
    <location>
        <begin position="21"/>
        <end position="232"/>
    </location>
</feature>
<feature type="signal peptide" evidence="1">
    <location>
        <begin position="1"/>
        <end position="20"/>
    </location>
</feature>
<evidence type="ECO:0000313" key="3">
    <source>
        <dbReference type="Proteomes" id="UP000183200"/>
    </source>
</evidence>
<keyword evidence="3" id="KW-1185">Reference proteome</keyword>
<keyword evidence="1" id="KW-0732">Signal</keyword>
<organism evidence="2 3">
    <name type="scientific">Pedobacter steynii</name>
    <dbReference type="NCBI Taxonomy" id="430522"/>
    <lineage>
        <taxon>Bacteria</taxon>
        <taxon>Pseudomonadati</taxon>
        <taxon>Bacteroidota</taxon>
        <taxon>Sphingobacteriia</taxon>
        <taxon>Sphingobacteriales</taxon>
        <taxon>Sphingobacteriaceae</taxon>
        <taxon>Pedobacter</taxon>
    </lineage>
</organism>
<dbReference type="RefSeq" id="WP_074612455.1">
    <property type="nucleotide sequence ID" value="NZ_FNGY01000014.1"/>
</dbReference>
<dbReference type="Proteomes" id="UP000183200">
    <property type="component" value="Unassembled WGS sequence"/>
</dbReference>
<proteinExistence type="predicted"/>
<dbReference type="EMBL" id="FNGY01000014">
    <property type="protein sequence ID" value="SDO37236.1"/>
    <property type="molecule type" value="Genomic_DNA"/>
</dbReference>
<protein>
    <submittedName>
        <fullName evidence="2">Uncharacterized protein</fullName>
    </submittedName>
</protein>
<reference evidence="3" key="1">
    <citation type="submission" date="2016-10" db="EMBL/GenBank/DDBJ databases">
        <authorList>
            <person name="Varghese N."/>
            <person name="Submissions S."/>
        </authorList>
    </citation>
    <scope>NUCLEOTIDE SEQUENCE [LARGE SCALE GENOMIC DNA]</scope>
    <source>
        <strain evidence="3">DSM 19110</strain>
    </source>
</reference>
<sequence length="232" mass="27440">MKKTLQIILLLNISFFTLFAQNTKRISKKKKAYKTNTLADWEKNYKKEFSDCGFTNKYTAKQRLAMYPFSKAAKVLAVSYKYGGIDTDETNDLKNFPRRGLRINNGILDTTTLIETKKLKPEQTDELTRLFFNTDYKNKSELHLIEFAKCFEPRNALIFLNSDDKVIDYLEICFECKQNYSKSELFDIGILCNQKYELFSHYFKSIGVSYGTTGRDYREEDRKDWEELRKLR</sequence>
<accession>A0A1H0J0K2</accession>
<dbReference type="OrthoDB" id="656959at2"/>
<dbReference type="AlphaFoldDB" id="A0A1H0J0K2"/>
<name>A0A1H0J0K2_9SPHI</name>